<feature type="chain" id="PRO_5021722119" evidence="1">
    <location>
        <begin position="24"/>
        <end position="310"/>
    </location>
</feature>
<gene>
    <name evidence="3" type="ORF">Mal48_13290</name>
</gene>
<dbReference type="NCBIfam" id="TIGR02246">
    <property type="entry name" value="SgcJ/EcaC family oxidoreductase"/>
    <property type="match status" value="1"/>
</dbReference>
<dbReference type="RefSeq" id="WP_145197137.1">
    <property type="nucleotide sequence ID" value="NZ_CP036267.1"/>
</dbReference>
<sequence precursor="true">MKILLLSTSIFLLGCVSSHHAIAQESAKAESTKPQDSEVAAIRQGSKLFADAFNKHDAKAVAGFWTEDGEYVDETRNGSTLTGRETIEKAYVGFFKANPDAKISIAINSVKMLSNDAAIEDGRTLVEPVAPGTTGMARYTAFHVKVAGKWKMASVRDREIQAPAAYHSLKDLDWLVGSWEAEENGVKLESTCRWIANKTFLERRHSATHLDGSKSEGVQIIGWNPDAGHVQSWEFSSDGGSASGRWLPTDGGWTGAMQGVAGDGSVTSAVNYYIRIDDNAFTWRSTDRTRGGLSLPEADEVVIRRSVPVE</sequence>
<dbReference type="OrthoDB" id="263788at2"/>
<proteinExistence type="predicted"/>
<dbReference type="Pfam" id="PF14534">
    <property type="entry name" value="DUF4440"/>
    <property type="match status" value="1"/>
</dbReference>
<name>A0A517QKC8_9PLAN</name>
<feature type="domain" description="DUF4440" evidence="2">
    <location>
        <begin position="47"/>
        <end position="152"/>
    </location>
</feature>
<reference evidence="3 4" key="1">
    <citation type="submission" date="2019-02" db="EMBL/GenBank/DDBJ databases">
        <title>Deep-cultivation of Planctomycetes and their phenomic and genomic characterization uncovers novel biology.</title>
        <authorList>
            <person name="Wiegand S."/>
            <person name="Jogler M."/>
            <person name="Boedeker C."/>
            <person name="Pinto D."/>
            <person name="Vollmers J."/>
            <person name="Rivas-Marin E."/>
            <person name="Kohn T."/>
            <person name="Peeters S.H."/>
            <person name="Heuer A."/>
            <person name="Rast P."/>
            <person name="Oberbeckmann S."/>
            <person name="Bunk B."/>
            <person name="Jeske O."/>
            <person name="Meyerdierks A."/>
            <person name="Storesund J.E."/>
            <person name="Kallscheuer N."/>
            <person name="Luecker S."/>
            <person name="Lage O.M."/>
            <person name="Pohl T."/>
            <person name="Merkel B.J."/>
            <person name="Hornburger P."/>
            <person name="Mueller R.-W."/>
            <person name="Bruemmer F."/>
            <person name="Labrenz M."/>
            <person name="Spormann A.M."/>
            <person name="Op den Camp H."/>
            <person name="Overmann J."/>
            <person name="Amann R."/>
            <person name="Jetten M.S.M."/>
            <person name="Mascher T."/>
            <person name="Medema M.H."/>
            <person name="Devos D.P."/>
            <person name="Kaster A.-K."/>
            <person name="Ovreas L."/>
            <person name="Rohde M."/>
            <person name="Galperin M.Y."/>
            <person name="Jogler C."/>
        </authorList>
    </citation>
    <scope>NUCLEOTIDE SEQUENCE [LARGE SCALE GENOMIC DNA]</scope>
    <source>
        <strain evidence="3 4">Mal48</strain>
    </source>
</reference>
<dbReference type="KEGG" id="tpol:Mal48_13290"/>
<dbReference type="InterPro" id="IPR027843">
    <property type="entry name" value="DUF4440"/>
</dbReference>
<dbReference type="PROSITE" id="PS51257">
    <property type="entry name" value="PROKAR_LIPOPROTEIN"/>
    <property type="match status" value="1"/>
</dbReference>
<keyword evidence="4" id="KW-1185">Reference proteome</keyword>
<accession>A0A517QKC8</accession>
<dbReference type="Gene3D" id="3.10.450.50">
    <property type="match status" value="1"/>
</dbReference>
<organism evidence="3 4">
    <name type="scientific">Thalassoglobus polymorphus</name>
    <dbReference type="NCBI Taxonomy" id="2527994"/>
    <lineage>
        <taxon>Bacteria</taxon>
        <taxon>Pseudomonadati</taxon>
        <taxon>Planctomycetota</taxon>
        <taxon>Planctomycetia</taxon>
        <taxon>Planctomycetales</taxon>
        <taxon>Planctomycetaceae</taxon>
        <taxon>Thalassoglobus</taxon>
    </lineage>
</organism>
<dbReference type="EMBL" id="CP036267">
    <property type="protein sequence ID" value="QDT32088.1"/>
    <property type="molecule type" value="Genomic_DNA"/>
</dbReference>
<evidence type="ECO:0000313" key="3">
    <source>
        <dbReference type="EMBL" id="QDT32088.1"/>
    </source>
</evidence>
<protein>
    <submittedName>
        <fullName evidence="3">SnoaL-like domain protein</fullName>
    </submittedName>
</protein>
<dbReference type="InterPro" id="IPR011944">
    <property type="entry name" value="Steroid_delta5-4_isomerase"/>
</dbReference>
<feature type="signal peptide" evidence="1">
    <location>
        <begin position="1"/>
        <end position="23"/>
    </location>
</feature>
<keyword evidence="1" id="KW-0732">Signal</keyword>
<dbReference type="Proteomes" id="UP000315724">
    <property type="component" value="Chromosome"/>
</dbReference>
<dbReference type="AlphaFoldDB" id="A0A517QKC8"/>
<evidence type="ECO:0000256" key="1">
    <source>
        <dbReference type="SAM" id="SignalP"/>
    </source>
</evidence>
<dbReference type="InterPro" id="IPR032710">
    <property type="entry name" value="NTF2-like_dom_sf"/>
</dbReference>
<dbReference type="SUPFAM" id="SSF54427">
    <property type="entry name" value="NTF2-like"/>
    <property type="match status" value="1"/>
</dbReference>
<evidence type="ECO:0000313" key="4">
    <source>
        <dbReference type="Proteomes" id="UP000315724"/>
    </source>
</evidence>
<evidence type="ECO:0000259" key="2">
    <source>
        <dbReference type="Pfam" id="PF14534"/>
    </source>
</evidence>